<gene>
    <name evidence="1" type="ORF">V22_07640</name>
</gene>
<dbReference type="KEGG" id="chya:V22_07640"/>
<dbReference type="RefSeq" id="WP_145259943.1">
    <property type="nucleotide sequence ID" value="NZ_CP036316.1"/>
</dbReference>
<protein>
    <submittedName>
        <fullName evidence="1">Uncharacterized protein</fullName>
    </submittedName>
</protein>
<dbReference type="EMBL" id="CP036316">
    <property type="protein sequence ID" value="QDT63541.1"/>
    <property type="molecule type" value="Genomic_DNA"/>
</dbReference>
<sequence>MQLYFFDLFVSNVDVTDESFIDRIFEETGGDGSPGRTNGRDVIGFATSADSLDAAIRFAIHAVTAAAPDLNINHVEIAHETVTELIKSPVT</sequence>
<name>A0A517T5C0_9PLAN</name>
<evidence type="ECO:0000313" key="2">
    <source>
        <dbReference type="Proteomes" id="UP000319976"/>
    </source>
</evidence>
<accession>A0A517T5C0</accession>
<organism evidence="1 2">
    <name type="scientific">Calycomorphotria hydatis</name>
    <dbReference type="NCBI Taxonomy" id="2528027"/>
    <lineage>
        <taxon>Bacteria</taxon>
        <taxon>Pseudomonadati</taxon>
        <taxon>Planctomycetota</taxon>
        <taxon>Planctomycetia</taxon>
        <taxon>Planctomycetales</taxon>
        <taxon>Planctomycetaceae</taxon>
        <taxon>Calycomorphotria</taxon>
    </lineage>
</organism>
<reference evidence="1 2" key="1">
    <citation type="submission" date="2019-02" db="EMBL/GenBank/DDBJ databases">
        <title>Deep-cultivation of Planctomycetes and their phenomic and genomic characterization uncovers novel biology.</title>
        <authorList>
            <person name="Wiegand S."/>
            <person name="Jogler M."/>
            <person name="Boedeker C."/>
            <person name="Pinto D."/>
            <person name="Vollmers J."/>
            <person name="Rivas-Marin E."/>
            <person name="Kohn T."/>
            <person name="Peeters S.H."/>
            <person name="Heuer A."/>
            <person name="Rast P."/>
            <person name="Oberbeckmann S."/>
            <person name="Bunk B."/>
            <person name="Jeske O."/>
            <person name="Meyerdierks A."/>
            <person name="Storesund J.E."/>
            <person name="Kallscheuer N."/>
            <person name="Luecker S."/>
            <person name="Lage O.M."/>
            <person name="Pohl T."/>
            <person name="Merkel B.J."/>
            <person name="Hornburger P."/>
            <person name="Mueller R.-W."/>
            <person name="Bruemmer F."/>
            <person name="Labrenz M."/>
            <person name="Spormann A.M."/>
            <person name="Op den Camp H."/>
            <person name="Overmann J."/>
            <person name="Amann R."/>
            <person name="Jetten M.S.M."/>
            <person name="Mascher T."/>
            <person name="Medema M.H."/>
            <person name="Devos D.P."/>
            <person name="Kaster A.-K."/>
            <person name="Ovreas L."/>
            <person name="Rohde M."/>
            <person name="Galperin M.Y."/>
            <person name="Jogler C."/>
        </authorList>
    </citation>
    <scope>NUCLEOTIDE SEQUENCE [LARGE SCALE GENOMIC DNA]</scope>
    <source>
        <strain evidence="1 2">V22</strain>
    </source>
</reference>
<dbReference type="AlphaFoldDB" id="A0A517T5C0"/>
<dbReference type="Proteomes" id="UP000319976">
    <property type="component" value="Chromosome"/>
</dbReference>
<evidence type="ECO:0000313" key="1">
    <source>
        <dbReference type="EMBL" id="QDT63541.1"/>
    </source>
</evidence>
<proteinExistence type="predicted"/>
<keyword evidence="2" id="KW-1185">Reference proteome</keyword>